<dbReference type="Pfam" id="PF02653">
    <property type="entry name" value="BPD_transp_2"/>
    <property type="match status" value="1"/>
</dbReference>
<protein>
    <submittedName>
        <fullName evidence="7">ABC transporter permease</fullName>
    </submittedName>
</protein>
<organism evidence="7 8">
    <name type="scientific">Ancylobacter radicis</name>
    <dbReference type="NCBI Taxonomy" id="2836179"/>
    <lineage>
        <taxon>Bacteria</taxon>
        <taxon>Pseudomonadati</taxon>
        <taxon>Pseudomonadota</taxon>
        <taxon>Alphaproteobacteria</taxon>
        <taxon>Hyphomicrobiales</taxon>
        <taxon>Xanthobacteraceae</taxon>
        <taxon>Ancylobacter</taxon>
    </lineage>
</organism>
<keyword evidence="4 6" id="KW-1133">Transmembrane helix</keyword>
<name>A0ABS5R6L9_9HYPH</name>
<feature type="transmembrane region" description="Helical" evidence="6">
    <location>
        <begin position="257"/>
        <end position="279"/>
    </location>
</feature>
<keyword evidence="5 6" id="KW-0472">Membrane</keyword>
<keyword evidence="8" id="KW-1185">Reference proteome</keyword>
<evidence type="ECO:0000256" key="6">
    <source>
        <dbReference type="SAM" id="Phobius"/>
    </source>
</evidence>
<feature type="transmembrane region" description="Helical" evidence="6">
    <location>
        <begin position="36"/>
        <end position="58"/>
    </location>
</feature>
<evidence type="ECO:0000256" key="1">
    <source>
        <dbReference type="ARBA" id="ARBA00004651"/>
    </source>
</evidence>
<comment type="subcellular location">
    <subcellularLocation>
        <location evidence="1">Cell membrane</location>
        <topology evidence="1">Multi-pass membrane protein</topology>
    </subcellularLocation>
</comment>
<dbReference type="RefSeq" id="WP_213755092.1">
    <property type="nucleotide sequence ID" value="NZ_JAHCQH010000015.1"/>
</dbReference>
<evidence type="ECO:0000313" key="8">
    <source>
        <dbReference type="Proteomes" id="UP001166585"/>
    </source>
</evidence>
<feature type="transmembrane region" description="Helical" evidence="6">
    <location>
        <begin position="171"/>
        <end position="190"/>
    </location>
</feature>
<evidence type="ECO:0000256" key="4">
    <source>
        <dbReference type="ARBA" id="ARBA00022989"/>
    </source>
</evidence>
<dbReference type="Proteomes" id="UP001166585">
    <property type="component" value="Unassembled WGS sequence"/>
</dbReference>
<dbReference type="PANTHER" id="PTHR47089">
    <property type="entry name" value="ABC TRANSPORTER, PERMEASE PROTEIN"/>
    <property type="match status" value="1"/>
</dbReference>
<feature type="transmembrane region" description="Helical" evidence="6">
    <location>
        <begin position="135"/>
        <end position="159"/>
    </location>
</feature>
<reference evidence="7" key="1">
    <citation type="submission" date="2021-05" db="EMBL/GenBank/DDBJ databases">
        <authorList>
            <person name="Sun Q."/>
            <person name="Inoue M."/>
        </authorList>
    </citation>
    <scope>NUCLEOTIDE SEQUENCE</scope>
    <source>
        <strain evidence="7">VKM B-3255</strain>
    </source>
</reference>
<sequence length="371" mass="39092">MTDTQISTPDLTEADRRDQTARAEARAELWRGRARVALLGIGPVIGALLLSALVLLALGVDPIAYYGFVIERGLINPYGLQATLTRMGPLLLLAAGLIVAFRAGIWNLGGDGQFLLSAVVVAALCPLLAPHLPVWLVLLVGLVVGALVGAVWSVLPALLKAYQGVNEIITTLMMTFLGVSFANVLVKLAFRDPATTVPQTRTLAVADRLPRLFDTTVSSGLLIGLVAVIAVHLVMTRTAFGLKLRIVGANPRAAIHAGLPVPALTVAVFALSAALAGLAGAVEILGVQGNVRADWNPHYAMTVIPLVFLARFNGFGSIAFVFLFSVLSIGGESAARRTGVPNFFTLVVVAILLVMLGVAEYLDQRRRAAGK</sequence>
<accession>A0ABS5R6L9</accession>
<keyword evidence="3 6" id="KW-0812">Transmembrane</keyword>
<proteinExistence type="predicted"/>
<gene>
    <name evidence="7" type="ORF">KIP89_09335</name>
</gene>
<feature type="transmembrane region" description="Helical" evidence="6">
    <location>
        <begin position="299"/>
        <end position="327"/>
    </location>
</feature>
<evidence type="ECO:0000256" key="2">
    <source>
        <dbReference type="ARBA" id="ARBA00022475"/>
    </source>
</evidence>
<evidence type="ECO:0000256" key="3">
    <source>
        <dbReference type="ARBA" id="ARBA00022692"/>
    </source>
</evidence>
<evidence type="ECO:0000256" key="5">
    <source>
        <dbReference type="ARBA" id="ARBA00023136"/>
    </source>
</evidence>
<comment type="caution">
    <text evidence="7">The sequence shown here is derived from an EMBL/GenBank/DDBJ whole genome shotgun (WGS) entry which is preliminary data.</text>
</comment>
<dbReference type="EMBL" id="JAHCQH010000015">
    <property type="protein sequence ID" value="MBS9477308.1"/>
    <property type="molecule type" value="Genomic_DNA"/>
</dbReference>
<feature type="transmembrane region" description="Helical" evidence="6">
    <location>
        <begin position="78"/>
        <end position="101"/>
    </location>
</feature>
<dbReference type="PANTHER" id="PTHR47089:SF1">
    <property type="entry name" value="GUANOSINE ABC TRANSPORTER PERMEASE PROTEIN NUPP"/>
    <property type="match status" value="1"/>
</dbReference>
<dbReference type="CDD" id="cd06580">
    <property type="entry name" value="TM_PBP1_transp_TpRbsC_like"/>
    <property type="match status" value="1"/>
</dbReference>
<keyword evidence="2" id="KW-1003">Cell membrane</keyword>
<feature type="transmembrane region" description="Helical" evidence="6">
    <location>
        <begin position="339"/>
        <end position="359"/>
    </location>
</feature>
<dbReference type="InterPro" id="IPR001851">
    <property type="entry name" value="ABC_transp_permease"/>
</dbReference>
<feature type="transmembrane region" description="Helical" evidence="6">
    <location>
        <begin position="217"/>
        <end position="236"/>
    </location>
</feature>
<evidence type="ECO:0000313" key="7">
    <source>
        <dbReference type="EMBL" id="MBS9477308.1"/>
    </source>
</evidence>